<dbReference type="HOGENOM" id="CLU_2234511_0_0_5"/>
<dbReference type="KEGG" id="rsq:Rsph17025_3046"/>
<organism evidence="2">
    <name type="scientific">Cereibacter sphaeroides (strain ATCC 17025 / ATH 2.4.3)</name>
    <name type="common">Rhodobacter sphaeroides</name>
    <dbReference type="NCBI Taxonomy" id="349102"/>
    <lineage>
        <taxon>Bacteria</taxon>
        <taxon>Pseudomonadati</taxon>
        <taxon>Pseudomonadota</taxon>
        <taxon>Alphaproteobacteria</taxon>
        <taxon>Rhodobacterales</taxon>
        <taxon>Paracoccaceae</taxon>
        <taxon>Cereibacter</taxon>
    </lineage>
</organism>
<evidence type="ECO:0000256" key="1">
    <source>
        <dbReference type="SAM" id="MobiDB-lite"/>
    </source>
</evidence>
<dbReference type="EMBL" id="CP000661">
    <property type="protein sequence ID" value="ABP71930.1"/>
    <property type="molecule type" value="Genomic_DNA"/>
</dbReference>
<sequence length="105" mass="11110">MLTHPPDRSLTRSLSEPMLAAIVRVRRMQLGTAVDGPHRLASPGTPGFGGERIAGQVHLPPEVPEDDILRGAGTPGEQQDRDGSGELTQAVVCAEGKVVSESPRH</sequence>
<dbReference type="STRING" id="349102.Rsph17025_3046"/>
<dbReference type="AlphaFoldDB" id="A4WX16"/>
<reference evidence="2" key="1">
    <citation type="submission" date="2007-04" db="EMBL/GenBank/DDBJ databases">
        <title>Complete sequence of chromosome of Rhodobacter sphaeroides ATCC 17025.</title>
        <authorList>
            <consortium name="US DOE Joint Genome Institute"/>
            <person name="Copeland A."/>
            <person name="Lucas S."/>
            <person name="Lapidus A."/>
            <person name="Barry K."/>
            <person name="Detter J.C."/>
            <person name="Glavina del Rio T."/>
            <person name="Hammon N."/>
            <person name="Israni S."/>
            <person name="Dalin E."/>
            <person name="Tice H."/>
            <person name="Pitluck S."/>
            <person name="Chertkov O."/>
            <person name="Brettin T."/>
            <person name="Bruce D."/>
            <person name="Han C."/>
            <person name="Schmutz J."/>
            <person name="Larimer F."/>
            <person name="Land M."/>
            <person name="Hauser L."/>
            <person name="Kyrpides N."/>
            <person name="Kim E."/>
            <person name="Richardson P."/>
            <person name="Mackenzie C."/>
            <person name="Choudhary M."/>
            <person name="Donohue T.J."/>
            <person name="Kaplan S."/>
        </authorList>
    </citation>
    <scope>NUCLEOTIDE SEQUENCE [LARGE SCALE GENOMIC DNA]</scope>
    <source>
        <strain evidence="2">ATCC 17025</strain>
    </source>
</reference>
<proteinExistence type="predicted"/>
<name>A4WX16_CERS5</name>
<protein>
    <submittedName>
        <fullName evidence="2">Uncharacterized protein</fullName>
    </submittedName>
</protein>
<accession>A4WX16</accession>
<evidence type="ECO:0000313" key="2">
    <source>
        <dbReference type="EMBL" id="ABP71930.1"/>
    </source>
</evidence>
<gene>
    <name evidence="2" type="ordered locus">Rsph17025_3046</name>
</gene>
<feature type="region of interest" description="Disordered" evidence="1">
    <location>
        <begin position="34"/>
        <end position="86"/>
    </location>
</feature>